<feature type="compositionally biased region" description="Low complexity" evidence="1">
    <location>
        <begin position="366"/>
        <end position="379"/>
    </location>
</feature>
<feature type="compositionally biased region" description="Low complexity" evidence="1">
    <location>
        <begin position="35"/>
        <end position="50"/>
    </location>
</feature>
<evidence type="ECO:0000313" key="2">
    <source>
        <dbReference type="EMBL" id="CAE8628262.1"/>
    </source>
</evidence>
<reference evidence="2" key="1">
    <citation type="submission" date="2021-02" db="EMBL/GenBank/DDBJ databases">
        <authorList>
            <person name="Dougan E. K."/>
            <person name="Rhodes N."/>
            <person name="Thang M."/>
            <person name="Chan C."/>
        </authorList>
    </citation>
    <scope>NUCLEOTIDE SEQUENCE</scope>
</reference>
<dbReference type="Proteomes" id="UP000654075">
    <property type="component" value="Unassembled WGS sequence"/>
</dbReference>
<comment type="caution">
    <text evidence="2">The sequence shown here is derived from an EMBL/GenBank/DDBJ whole genome shotgun (WGS) entry which is preliminary data.</text>
</comment>
<feature type="compositionally biased region" description="Polar residues" evidence="1">
    <location>
        <begin position="59"/>
        <end position="80"/>
    </location>
</feature>
<proteinExistence type="predicted"/>
<feature type="region of interest" description="Disordered" evidence="1">
    <location>
        <begin position="349"/>
        <end position="387"/>
    </location>
</feature>
<protein>
    <submittedName>
        <fullName evidence="2">Uncharacterized protein</fullName>
    </submittedName>
</protein>
<dbReference type="EMBL" id="CAJNNV010029364">
    <property type="protein sequence ID" value="CAE8628262.1"/>
    <property type="molecule type" value="Genomic_DNA"/>
</dbReference>
<feature type="compositionally biased region" description="Acidic residues" evidence="1">
    <location>
        <begin position="352"/>
        <end position="365"/>
    </location>
</feature>
<evidence type="ECO:0000256" key="1">
    <source>
        <dbReference type="SAM" id="MobiDB-lite"/>
    </source>
</evidence>
<evidence type="ECO:0000313" key="3">
    <source>
        <dbReference type="Proteomes" id="UP000654075"/>
    </source>
</evidence>
<dbReference type="AlphaFoldDB" id="A0A813GMD2"/>
<feature type="region of interest" description="Disordered" evidence="1">
    <location>
        <begin position="33"/>
        <end position="80"/>
    </location>
</feature>
<feature type="region of interest" description="Disordered" evidence="1">
    <location>
        <begin position="111"/>
        <end position="130"/>
    </location>
</feature>
<name>A0A813GMD2_POLGL</name>
<organism evidence="2 3">
    <name type="scientific">Polarella glacialis</name>
    <name type="common">Dinoflagellate</name>
    <dbReference type="NCBI Taxonomy" id="89957"/>
    <lineage>
        <taxon>Eukaryota</taxon>
        <taxon>Sar</taxon>
        <taxon>Alveolata</taxon>
        <taxon>Dinophyceae</taxon>
        <taxon>Suessiales</taxon>
        <taxon>Suessiaceae</taxon>
        <taxon>Polarella</taxon>
    </lineage>
</organism>
<keyword evidence="3" id="KW-1185">Reference proteome</keyword>
<accession>A0A813GMD2</accession>
<gene>
    <name evidence="2" type="ORF">PGLA1383_LOCUS44926</name>
</gene>
<sequence>MPSGQGISGVVPAPQLQLPHHLWWQSRASEDLRARSAPSSPIASARSLPLTGLGKSLPRQVSSSCSTQRPQEVSSNSTPLSYRGPVLFSARVHPSQCGSRVASFVPERQFHPPPVLSPPTRAVPSQAGMAPFGLPLPSPHVPLPTASNSPSPVPSQSRASVLVLPPWPTAAALTTYRPCQGPCTARDQQLVSRPGAHPHFGVNFETGSPLHGQPTARSQGAPLFQIDLHRFKVSEVHSAPGGTAQRNAAAALLFSSPRSLVPAAGLEALGRLPVSAPDMVPSMSFSMAPVPFRPDDRRVVRAWSMAGHESMISREAAFQQAVREGRTSEPFQARTVEHSEVWQRIAPAPEVFETDSDSEGEEEEMSPSSLSRAAASAAARQREDGWIPTAERKELFNDALMGTVEL</sequence>